<keyword evidence="2" id="KW-1185">Reference proteome</keyword>
<gene>
    <name evidence="1" type="ORF">AGERDE_LOCUS7402</name>
</gene>
<protein>
    <submittedName>
        <fullName evidence="1">2533_t:CDS:1</fullName>
    </submittedName>
</protein>
<name>A0A9N9FZ19_9GLOM</name>
<proteinExistence type="predicted"/>
<dbReference type="Proteomes" id="UP000789831">
    <property type="component" value="Unassembled WGS sequence"/>
</dbReference>
<reference evidence="1" key="1">
    <citation type="submission" date="2021-06" db="EMBL/GenBank/DDBJ databases">
        <authorList>
            <person name="Kallberg Y."/>
            <person name="Tangrot J."/>
            <person name="Rosling A."/>
        </authorList>
    </citation>
    <scope>NUCLEOTIDE SEQUENCE</scope>
    <source>
        <strain evidence="1">MT106</strain>
    </source>
</reference>
<comment type="caution">
    <text evidence="1">The sequence shown here is derived from an EMBL/GenBank/DDBJ whole genome shotgun (WGS) entry which is preliminary data.</text>
</comment>
<sequence length="53" mass="6036">LLLNDGQDLSGKPNEFIVQIKKIEEPPNLDEFHTYVREPFVGILQYGMFASAL</sequence>
<evidence type="ECO:0000313" key="2">
    <source>
        <dbReference type="Proteomes" id="UP000789831"/>
    </source>
</evidence>
<dbReference type="EMBL" id="CAJVPL010001343">
    <property type="protein sequence ID" value="CAG8566181.1"/>
    <property type="molecule type" value="Genomic_DNA"/>
</dbReference>
<organism evidence="1 2">
    <name type="scientific">Ambispora gerdemannii</name>
    <dbReference type="NCBI Taxonomy" id="144530"/>
    <lineage>
        <taxon>Eukaryota</taxon>
        <taxon>Fungi</taxon>
        <taxon>Fungi incertae sedis</taxon>
        <taxon>Mucoromycota</taxon>
        <taxon>Glomeromycotina</taxon>
        <taxon>Glomeromycetes</taxon>
        <taxon>Archaeosporales</taxon>
        <taxon>Ambisporaceae</taxon>
        <taxon>Ambispora</taxon>
    </lineage>
</organism>
<evidence type="ECO:0000313" key="1">
    <source>
        <dbReference type="EMBL" id="CAG8566181.1"/>
    </source>
</evidence>
<dbReference type="AlphaFoldDB" id="A0A9N9FZ19"/>
<accession>A0A9N9FZ19</accession>
<feature type="non-terminal residue" evidence="1">
    <location>
        <position position="1"/>
    </location>
</feature>